<protein>
    <submittedName>
        <fullName evidence="1">Uncharacterized protein</fullName>
    </submittedName>
</protein>
<organism evidence="1 2">
    <name type="scientific">Linnemannia schmuckeri</name>
    <dbReference type="NCBI Taxonomy" id="64567"/>
    <lineage>
        <taxon>Eukaryota</taxon>
        <taxon>Fungi</taxon>
        <taxon>Fungi incertae sedis</taxon>
        <taxon>Mucoromycota</taxon>
        <taxon>Mortierellomycotina</taxon>
        <taxon>Mortierellomycetes</taxon>
        <taxon>Mortierellales</taxon>
        <taxon>Mortierellaceae</taxon>
        <taxon>Linnemannia</taxon>
    </lineage>
</organism>
<dbReference type="EMBL" id="JAAAUQ010000476">
    <property type="protein sequence ID" value="KAF9149894.1"/>
    <property type="molecule type" value="Genomic_DNA"/>
</dbReference>
<comment type="caution">
    <text evidence="1">The sequence shown here is derived from an EMBL/GenBank/DDBJ whole genome shotgun (WGS) entry which is preliminary data.</text>
</comment>
<reference evidence="1" key="1">
    <citation type="journal article" date="2020" name="Fungal Divers.">
        <title>Resolving the Mortierellaceae phylogeny through synthesis of multi-gene phylogenetics and phylogenomics.</title>
        <authorList>
            <person name="Vandepol N."/>
            <person name="Liber J."/>
            <person name="Desiro A."/>
            <person name="Na H."/>
            <person name="Kennedy M."/>
            <person name="Barry K."/>
            <person name="Grigoriev I.V."/>
            <person name="Miller A.N."/>
            <person name="O'Donnell K."/>
            <person name="Stajich J.E."/>
            <person name="Bonito G."/>
        </authorList>
    </citation>
    <scope>NUCLEOTIDE SEQUENCE</scope>
    <source>
        <strain evidence="1">NRRL 6426</strain>
    </source>
</reference>
<keyword evidence="2" id="KW-1185">Reference proteome</keyword>
<accession>A0A9P5VA82</accession>
<dbReference type="OrthoDB" id="2372606at2759"/>
<dbReference type="AlphaFoldDB" id="A0A9P5VA82"/>
<name>A0A9P5VA82_9FUNG</name>
<evidence type="ECO:0000313" key="2">
    <source>
        <dbReference type="Proteomes" id="UP000748756"/>
    </source>
</evidence>
<gene>
    <name evidence="1" type="ORF">BG015_008285</name>
</gene>
<evidence type="ECO:0000313" key="1">
    <source>
        <dbReference type="EMBL" id="KAF9149894.1"/>
    </source>
</evidence>
<sequence>MARLSKLLKVLLHSIPNYDNNDRISDRLRAAYLQDPIRNWERNKRQRQQGQRHHVGFQPDSALIKKISMSVDAGFIDYLERGEHRNWHLQVANADRRERDKFDISLNVAIQELRKDLVWVLSADAERIRTLVIFLSDVTRYLPLVEWFTALEGVTFVLDEDINLEWHLHRKATNEEQEVIKKQENERKQQLEIMMSFVQDYRRQHSGVLLTS</sequence>
<proteinExistence type="predicted"/>
<dbReference type="Proteomes" id="UP000748756">
    <property type="component" value="Unassembled WGS sequence"/>
</dbReference>